<feature type="compositionally biased region" description="Basic and acidic residues" evidence="1">
    <location>
        <begin position="241"/>
        <end position="252"/>
    </location>
</feature>
<dbReference type="InParanoid" id="H2Z2Y4"/>
<dbReference type="OMA" id="NITEQGH"/>
<dbReference type="PANTHER" id="PTHR35824:SF1">
    <property type="entry name" value="MEMBRANE-ANCHORED JUNCTION PROTEIN"/>
    <property type="match status" value="1"/>
</dbReference>
<dbReference type="PANTHER" id="PTHR35824">
    <property type="entry name" value="MEMBRANE-ANCHORED JUNCTION PROTEIN MAJIN"/>
    <property type="match status" value="1"/>
</dbReference>
<name>H2Z2Y4_CIOSA</name>
<dbReference type="AlphaFoldDB" id="H2Z2Y4"/>
<protein>
    <submittedName>
        <fullName evidence="2">Uncharacterized protein</fullName>
    </submittedName>
</protein>
<feature type="region of interest" description="Disordered" evidence="1">
    <location>
        <begin position="214"/>
        <end position="265"/>
    </location>
</feature>
<dbReference type="Proteomes" id="UP000007875">
    <property type="component" value="Unassembled WGS sequence"/>
</dbReference>
<dbReference type="GeneTree" id="ENSGT00390000017584"/>
<dbReference type="GO" id="GO:0070197">
    <property type="term" value="P:meiotic attachment of telomere to nuclear envelope"/>
    <property type="evidence" value="ECO:0007669"/>
    <property type="project" value="TreeGrafter"/>
</dbReference>
<dbReference type="InterPro" id="IPR027816">
    <property type="entry name" value="MAJIN"/>
</dbReference>
<dbReference type="Ensembl" id="ENSCSAVT00000012084.1">
    <property type="protein sequence ID" value="ENSCSAVP00000011946.1"/>
    <property type="gene ID" value="ENSCSAVG00000007014.1"/>
</dbReference>
<feature type="compositionally biased region" description="Basic and acidic residues" evidence="1">
    <location>
        <begin position="215"/>
        <end position="228"/>
    </location>
</feature>
<accession>H2Z2Y4</accession>
<organism evidence="2 3">
    <name type="scientific">Ciona savignyi</name>
    <name type="common">Pacific transparent sea squirt</name>
    <dbReference type="NCBI Taxonomy" id="51511"/>
    <lineage>
        <taxon>Eukaryota</taxon>
        <taxon>Metazoa</taxon>
        <taxon>Chordata</taxon>
        <taxon>Tunicata</taxon>
        <taxon>Ascidiacea</taxon>
        <taxon>Phlebobranchia</taxon>
        <taxon>Cionidae</taxon>
        <taxon>Ciona</taxon>
    </lineage>
</organism>
<dbReference type="GO" id="GO:0005637">
    <property type="term" value="C:nuclear inner membrane"/>
    <property type="evidence" value="ECO:0007669"/>
    <property type="project" value="TreeGrafter"/>
</dbReference>
<reference evidence="3" key="1">
    <citation type="submission" date="2003-08" db="EMBL/GenBank/DDBJ databases">
        <authorList>
            <person name="Birren B."/>
            <person name="Nusbaum C."/>
            <person name="Abebe A."/>
            <person name="Abouelleil A."/>
            <person name="Adekoya E."/>
            <person name="Ait-zahra M."/>
            <person name="Allen N."/>
            <person name="Allen T."/>
            <person name="An P."/>
            <person name="Anderson M."/>
            <person name="Anderson S."/>
            <person name="Arachchi H."/>
            <person name="Armbruster J."/>
            <person name="Bachantsang P."/>
            <person name="Baldwin J."/>
            <person name="Barry A."/>
            <person name="Bayul T."/>
            <person name="Blitshsteyn B."/>
            <person name="Bloom T."/>
            <person name="Blye J."/>
            <person name="Boguslavskiy L."/>
            <person name="Borowsky M."/>
            <person name="Boukhgalter B."/>
            <person name="Brunache A."/>
            <person name="Butler J."/>
            <person name="Calixte N."/>
            <person name="Calvo S."/>
            <person name="Camarata J."/>
            <person name="Campo K."/>
            <person name="Chang J."/>
            <person name="Cheshatsang Y."/>
            <person name="Citroen M."/>
            <person name="Collymore A."/>
            <person name="Considine T."/>
            <person name="Cook A."/>
            <person name="Cooke P."/>
            <person name="Corum B."/>
            <person name="Cuomo C."/>
            <person name="David R."/>
            <person name="Dawoe T."/>
            <person name="Degray S."/>
            <person name="Dodge S."/>
            <person name="Dooley K."/>
            <person name="Dorje P."/>
            <person name="Dorjee K."/>
            <person name="Dorris L."/>
            <person name="Duffey N."/>
            <person name="Dupes A."/>
            <person name="Elkins T."/>
            <person name="Engels R."/>
            <person name="Erickson J."/>
            <person name="Farina A."/>
            <person name="Faro S."/>
            <person name="Ferreira P."/>
            <person name="Fischer H."/>
            <person name="Fitzgerald M."/>
            <person name="Foley K."/>
            <person name="Gage D."/>
            <person name="Galagan J."/>
            <person name="Gearin G."/>
            <person name="Gnerre S."/>
            <person name="Gnirke A."/>
            <person name="Goyette A."/>
            <person name="Graham J."/>
            <person name="Grandbois E."/>
            <person name="Gyaltsen K."/>
            <person name="Hafez N."/>
            <person name="Hagopian D."/>
            <person name="Hagos B."/>
            <person name="Hall J."/>
            <person name="Hatcher B."/>
            <person name="Heller A."/>
            <person name="Higgins H."/>
            <person name="Honan T."/>
            <person name="Horn A."/>
            <person name="Houde N."/>
            <person name="Hughes L."/>
            <person name="Hulme W."/>
            <person name="Husby E."/>
            <person name="Iliev I."/>
            <person name="Jaffe D."/>
            <person name="Jones C."/>
            <person name="Kamal M."/>
            <person name="Kamat A."/>
            <person name="Kamvysselis M."/>
            <person name="Karlsson E."/>
            <person name="Kells C."/>
            <person name="Kieu A."/>
            <person name="Kisner P."/>
            <person name="Kodira C."/>
            <person name="Kulbokas E."/>
            <person name="Labutti K."/>
            <person name="Lama D."/>
            <person name="Landers T."/>
            <person name="Leger J."/>
            <person name="Levine S."/>
            <person name="Lewis D."/>
            <person name="Lewis T."/>
            <person name="Lindblad-toh K."/>
            <person name="Liu X."/>
            <person name="Lokyitsang T."/>
            <person name="Lokyitsang Y."/>
            <person name="Lucien O."/>
            <person name="Lui A."/>
            <person name="Ma L.J."/>
            <person name="Mabbitt R."/>
            <person name="Macdonald J."/>
            <person name="Maclean C."/>
            <person name="Major J."/>
            <person name="Manning J."/>
            <person name="Marabella R."/>
            <person name="Maru K."/>
            <person name="Matthews C."/>
            <person name="Mauceli E."/>
            <person name="Mccarthy M."/>
            <person name="Mcdonough S."/>
            <person name="Mcghee T."/>
            <person name="Meldrim J."/>
            <person name="Meneus L."/>
            <person name="Mesirov J."/>
            <person name="Mihalev A."/>
            <person name="Mihova T."/>
            <person name="Mikkelsen T."/>
            <person name="Mlenga V."/>
            <person name="Moru K."/>
            <person name="Mozes J."/>
            <person name="Mulrain L."/>
            <person name="Munson G."/>
            <person name="Naylor J."/>
            <person name="Newes C."/>
            <person name="Nguyen C."/>
            <person name="Nguyen N."/>
            <person name="Nguyen T."/>
            <person name="Nicol R."/>
            <person name="Nielsen C."/>
            <person name="Nizzari M."/>
            <person name="Norbu C."/>
            <person name="Norbu N."/>
            <person name="O'donnell P."/>
            <person name="Okoawo O."/>
            <person name="O'leary S."/>
            <person name="Omotosho B."/>
            <person name="O'neill K."/>
            <person name="Osman S."/>
            <person name="Parker S."/>
            <person name="Perrin D."/>
            <person name="Phunkhang P."/>
            <person name="Piqani B."/>
            <person name="Purcell S."/>
            <person name="Rachupka T."/>
            <person name="Ramasamy U."/>
            <person name="Rameau R."/>
            <person name="Ray V."/>
            <person name="Raymond C."/>
            <person name="Retta R."/>
            <person name="Richardson S."/>
            <person name="Rise C."/>
            <person name="Rodriguez J."/>
            <person name="Rogers J."/>
            <person name="Rogov P."/>
            <person name="Rutman M."/>
            <person name="Schupbach R."/>
            <person name="Seaman C."/>
            <person name="Settipalli S."/>
            <person name="Sharpe T."/>
            <person name="Sheridan J."/>
            <person name="Sherpa N."/>
            <person name="Shi J."/>
            <person name="Smirnov S."/>
            <person name="Smith C."/>
            <person name="Sougnez C."/>
            <person name="Spencer B."/>
            <person name="Stalker J."/>
            <person name="Stange-thomann N."/>
            <person name="Stavropoulos S."/>
            <person name="Stetson K."/>
            <person name="Stone C."/>
            <person name="Stone S."/>
            <person name="Stubbs M."/>
            <person name="Talamas J."/>
            <person name="Tchuinga P."/>
            <person name="Tenzing P."/>
            <person name="Tesfaye S."/>
            <person name="Theodore J."/>
            <person name="Thoulutsang Y."/>
            <person name="Topham K."/>
            <person name="Towey S."/>
            <person name="Tsamla T."/>
            <person name="Tsomo N."/>
            <person name="Vallee D."/>
            <person name="Vassiliev H."/>
            <person name="Venkataraman V."/>
            <person name="Vinson J."/>
            <person name="Vo A."/>
            <person name="Wade C."/>
            <person name="Wang S."/>
            <person name="Wangchuk T."/>
            <person name="Wangdi T."/>
            <person name="Whittaker C."/>
            <person name="Wilkinson J."/>
            <person name="Wu Y."/>
            <person name="Wyman D."/>
            <person name="Yadav S."/>
            <person name="Yang S."/>
            <person name="Yang X."/>
            <person name="Yeager S."/>
            <person name="Yee E."/>
            <person name="Young G."/>
            <person name="Zainoun J."/>
            <person name="Zembeck L."/>
            <person name="Zimmer A."/>
            <person name="Zody M."/>
            <person name="Lander E."/>
        </authorList>
    </citation>
    <scope>NUCLEOTIDE SEQUENCE [LARGE SCALE GENOMIC DNA]</scope>
</reference>
<sequence>MPLKPFEIPEDLRFIGHQQYVYKFKIIFNSSISQSLVPLLQNDLELAIEHIILGLPKFRSHKIRSISTNTVYIKLKLRIWKPYASFTEKGKNLQPYRYSYILFVYLNEDETGQLAKEPVIYASDESLDLSTNITEQGHMISAETMHTRGMPHLSLSPVDLARRSQRKRCNDDIMYRKTQNLDDNFNRETSFSKRIKLSSTMINDEDELNVTNNFDDEHQQTSGHDKLHSGTSGQLQTSFSETKKASKRERSSRVARTANDSNVSDGSWCVIL</sequence>
<reference evidence="2" key="2">
    <citation type="submission" date="2025-08" db="UniProtKB">
        <authorList>
            <consortium name="Ensembl"/>
        </authorList>
    </citation>
    <scope>IDENTIFICATION</scope>
</reference>
<evidence type="ECO:0000313" key="3">
    <source>
        <dbReference type="Proteomes" id="UP000007875"/>
    </source>
</evidence>
<dbReference type="HOGENOM" id="CLU_1000993_0_0_1"/>
<reference evidence="2" key="3">
    <citation type="submission" date="2025-09" db="UniProtKB">
        <authorList>
            <consortium name="Ensembl"/>
        </authorList>
    </citation>
    <scope>IDENTIFICATION</scope>
</reference>
<feature type="compositionally biased region" description="Polar residues" evidence="1">
    <location>
        <begin position="229"/>
        <end position="240"/>
    </location>
</feature>
<proteinExistence type="predicted"/>
<dbReference type="GO" id="GO:0003677">
    <property type="term" value="F:DNA binding"/>
    <property type="evidence" value="ECO:0007669"/>
    <property type="project" value="InterPro"/>
</dbReference>
<keyword evidence="3" id="KW-1185">Reference proteome</keyword>
<dbReference type="GO" id="GO:0007129">
    <property type="term" value="P:homologous chromosome pairing at meiosis"/>
    <property type="evidence" value="ECO:0007669"/>
    <property type="project" value="TreeGrafter"/>
</dbReference>
<evidence type="ECO:0000313" key="2">
    <source>
        <dbReference type="Ensembl" id="ENSCSAVP00000011946.1"/>
    </source>
</evidence>
<evidence type="ECO:0000256" key="1">
    <source>
        <dbReference type="SAM" id="MobiDB-lite"/>
    </source>
</evidence>